<dbReference type="EMBL" id="CP009248">
    <property type="protein sequence ID" value="APT91261.1"/>
    <property type="molecule type" value="Genomic_DNA"/>
</dbReference>
<protein>
    <recommendedName>
        <fullName evidence="1">Helicase XPB/Ssl2 N-terminal domain-containing protein</fullName>
    </recommendedName>
</protein>
<dbReference type="AlphaFoldDB" id="A0A1L7CZU2"/>
<dbReference type="RefSeq" id="WP_075692838.1">
    <property type="nucleotide sequence ID" value="NZ_CP009248.1"/>
</dbReference>
<feature type="domain" description="Helicase XPB/Ssl2 N-terminal" evidence="1">
    <location>
        <begin position="488"/>
        <end position="610"/>
    </location>
</feature>
<name>A0A1L7CZU2_9CORY</name>
<evidence type="ECO:0000313" key="2">
    <source>
        <dbReference type="EMBL" id="APT91261.1"/>
    </source>
</evidence>
<evidence type="ECO:0000259" key="1">
    <source>
        <dbReference type="Pfam" id="PF13625"/>
    </source>
</evidence>
<dbReference type="OrthoDB" id="3415124at2"/>
<accession>A0A1L7CZU2</accession>
<dbReference type="STRING" id="1437874.CSPHI_09860"/>
<sequence>MDHATETPALRDWLAARDRAFLAELLRLRPDAATPPPRSSEVLAARLQLRASARRVLPGLDATALAVLEAAVDLGADLEPVPAATVLDSVRARLAAAGAPARERPTLAQLRTALDALRQRALVIGDGPGRGGRFAGRAGLAGRALRVADGAWAALPPGWALLPDPDRPTPERLRAALAEIDDHQRRLLDTLVEAGGLGTTREADPAADPALPVPRLIAAGLLERVDHATVRLPAAVRALLRGIPLPEGRVPLRPDPPATLPAGDADARGAAAALELIRGVRDLLELLGGAPAAVRRDGTVGMREHRRLAEALGPELPRLVAVAAAAGLLGVGAPHPLPAEDTGGDYLAPAPAADAFLAAEPAARWAMLIDGLRGADVDPAADRPLLSPEARRADLPALRTAIGDLLLDADAAVADPAGALLHRRPLVAVRTPPAALESALADLAALGLIAREGPAAAATAAWRAARAATGAELAARLAPLLPAPTGDLIAQEDLTILVPGPAEPALAAALARFTDVESTGVASVHRMSEESVRRGLDSGMTAAELHALLAERALGEVPQAMGFLIDDVARRHGLLRGGPAASYLRCADAAELAGIMASPAAAGLGLRRLADTVLIAQAPLAEVLAALRAAGRPAVAEDADGAVLDLAEEPRRVAEALPRAPAPQPADAEVIARAVDDLVRGDAAAAAGDGAGGTRIGMDDDPATGAAAQDLLARAARAGIEVTIGYVDRNGRALRRRVRPVTVGGGHVDALDPAEGRVLRFLMHRVTEVVQEAPPVP</sequence>
<dbReference type="Pfam" id="PF13625">
    <property type="entry name" value="Helicase_C_3"/>
    <property type="match status" value="1"/>
</dbReference>
<reference evidence="2 3" key="1">
    <citation type="submission" date="2014-08" db="EMBL/GenBank/DDBJ databases">
        <title>Complete genome sequence of Corynebacterium sphenisci CECT 5990(T) (=DSM 44792(T)), isolated from healthy wild penguins.</title>
        <authorList>
            <person name="Ruckert C."/>
            <person name="Albersmeier A."/>
            <person name="Winkler A."/>
            <person name="Kalinowski J."/>
        </authorList>
    </citation>
    <scope>NUCLEOTIDE SEQUENCE [LARGE SCALE GENOMIC DNA]</scope>
    <source>
        <strain evidence="2 3">DSM 44792</strain>
    </source>
</reference>
<gene>
    <name evidence="2" type="ORF">CSPHI_09860</name>
</gene>
<dbReference type="Proteomes" id="UP000185469">
    <property type="component" value="Chromosome"/>
</dbReference>
<organism evidence="2 3">
    <name type="scientific">Corynebacterium sphenisci DSM 44792</name>
    <dbReference type="NCBI Taxonomy" id="1437874"/>
    <lineage>
        <taxon>Bacteria</taxon>
        <taxon>Bacillati</taxon>
        <taxon>Actinomycetota</taxon>
        <taxon>Actinomycetes</taxon>
        <taxon>Mycobacteriales</taxon>
        <taxon>Corynebacteriaceae</taxon>
        <taxon>Corynebacterium</taxon>
    </lineage>
</organism>
<keyword evidence="3" id="KW-1185">Reference proteome</keyword>
<dbReference type="KEGG" id="csph:CSPHI_09860"/>
<dbReference type="InterPro" id="IPR032830">
    <property type="entry name" value="XPB/Ssl2_N"/>
</dbReference>
<proteinExistence type="predicted"/>
<evidence type="ECO:0000313" key="3">
    <source>
        <dbReference type="Proteomes" id="UP000185469"/>
    </source>
</evidence>